<keyword evidence="3" id="KW-1185">Reference proteome</keyword>
<dbReference type="Pfam" id="PF00717">
    <property type="entry name" value="Peptidase_S24"/>
    <property type="match status" value="1"/>
</dbReference>
<sequence>METNLCSTPLSRQQAQQLDLHLIPGLCNRLIAEMAMRNISPHQYIPFLSELTGRAPQTVARWIDPDHPGMPDLSSLAVLSIQFGTDVGWLLGLARERAPLVQSQLPPALLSQVCPDSPACASWLPPLLAHAQAHARHPVAIMRGKDMAPLIADGAPFFYDDTVRQVEGNGVYLLRHQDKLLVRHIAIQVGSGLLLRCENAHYGATLIRDRSRQRSLEILGKVVLAINACPL</sequence>
<proteinExistence type="predicted"/>
<feature type="domain" description="Peptidase S24/S26A/S26B/S26C" evidence="1">
    <location>
        <begin position="134"/>
        <end position="223"/>
    </location>
</feature>
<dbReference type="InterPro" id="IPR015927">
    <property type="entry name" value="Peptidase_S24_S26A/B/C"/>
</dbReference>
<comment type="caution">
    <text evidence="2">The sequence shown here is derived from an EMBL/GenBank/DDBJ whole genome shotgun (WGS) entry which is preliminary data.</text>
</comment>
<accession>A0A7W5BFJ6</accession>
<dbReference type="AlphaFoldDB" id="A0A7W5BFJ6"/>
<dbReference type="EMBL" id="JACHXD010000025">
    <property type="protein sequence ID" value="MBB3122192.1"/>
    <property type="molecule type" value="Genomic_DNA"/>
</dbReference>
<dbReference type="Gene3D" id="2.10.109.10">
    <property type="entry name" value="Umud Fragment, subunit A"/>
    <property type="match status" value="1"/>
</dbReference>
<dbReference type="InterPro" id="IPR036286">
    <property type="entry name" value="LexA/Signal_pep-like_sf"/>
</dbReference>
<dbReference type="Proteomes" id="UP000541535">
    <property type="component" value="Unassembled WGS sequence"/>
</dbReference>
<gene>
    <name evidence="2" type="ORF">FHS03_005289</name>
</gene>
<protein>
    <recommendedName>
        <fullName evidence="1">Peptidase S24/S26A/S26B/S26C domain-containing protein</fullName>
    </recommendedName>
</protein>
<dbReference type="RefSeq" id="WP_183443858.1">
    <property type="nucleotide sequence ID" value="NZ_JACHXD010000025.1"/>
</dbReference>
<evidence type="ECO:0000313" key="3">
    <source>
        <dbReference type="Proteomes" id="UP000541535"/>
    </source>
</evidence>
<name>A0A7W5BFJ6_9BURK</name>
<organism evidence="2 3">
    <name type="scientific">Pseudoduganella violacea</name>
    <dbReference type="NCBI Taxonomy" id="1715466"/>
    <lineage>
        <taxon>Bacteria</taxon>
        <taxon>Pseudomonadati</taxon>
        <taxon>Pseudomonadota</taxon>
        <taxon>Betaproteobacteria</taxon>
        <taxon>Burkholderiales</taxon>
        <taxon>Oxalobacteraceae</taxon>
        <taxon>Telluria group</taxon>
        <taxon>Pseudoduganella</taxon>
    </lineage>
</organism>
<evidence type="ECO:0000259" key="1">
    <source>
        <dbReference type="Pfam" id="PF00717"/>
    </source>
</evidence>
<reference evidence="2 3" key="1">
    <citation type="submission" date="2020-08" db="EMBL/GenBank/DDBJ databases">
        <title>Genomic Encyclopedia of Type Strains, Phase III (KMG-III): the genomes of soil and plant-associated and newly described type strains.</title>
        <authorList>
            <person name="Whitman W."/>
        </authorList>
    </citation>
    <scope>NUCLEOTIDE SEQUENCE [LARGE SCALE GENOMIC DNA]</scope>
    <source>
        <strain evidence="2 3">CECT 8897</strain>
    </source>
</reference>
<evidence type="ECO:0000313" key="2">
    <source>
        <dbReference type="EMBL" id="MBB3122192.1"/>
    </source>
</evidence>
<dbReference type="SUPFAM" id="SSF51306">
    <property type="entry name" value="LexA/Signal peptidase"/>
    <property type="match status" value="1"/>
</dbReference>